<organism evidence="1 2">
    <name type="scientific">Empedobacter falsenii</name>
    <dbReference type="NCBI Taxonomy" id="343874"/>
    <lineage>
        <taxon>Bacteria</taxon>
        <taxon>Pseudomonadati</taxon>
        <taxon>Bacteroidota</taxon>
        <taxon>Flavobacteriia</taxon>
        <taxon>Flavobacteriales</taxon>
        <taxon>Weeksellaceae</taxon>
        <taxon>Empedobacter</taxon>
    </lineage>
</organism>
<protein>
    <submittedName>
        <fullName evidence="1">Uncharacterized protein</fullName>
    </submittedName>
</protein>
<accession>A0A427BQ82</accession>
<proteinExistence type="predicted"/>
<comment type="caution">
    <text evidence="1">The sequence shown here is derived from an EMBL/GenBank/DDBJ whole genome shotgun (WGS) entry which is preliminary data.</text>
</comment>
<dbReference type="EMBL" id="RHPO01000008">
    <property type="protein sequence ID" value="RRT92506.1"/>
    <property type="molecule type" value="Genomic_DNA"/>
</dbReference>
<evidence type="ECO:0000313" key="2">
    <source>
        <dbReference type="Proteomes" id="UP000267844"/>
    </source>
</evidence>
<dbReference type="RefSeq" id="WP_125349470.1">
    <property type="nucleotide sequence ID" value="NZ_JAAGKM010000004.1"/>
</dbReference>
<dbReference type="Pfam" id="PF19781">
    <property type="entry name" value="DUF6266"/>
    <property type="match status" value="1"/>
</dbReference>
<evidence type="ECO:0000313" key="1">
    <source>
        <dbReference type="EMBL" id="RRT92506.1"/>
    </source>
</evidence>
<dbReference type="AlphaFoldDB" id="A0A427BQ82"/>
<sequence>MGKIYDSLLAGSSGRTGRIVVANVNGHEISRIRPKKRTKAPSEKQLLVQQRMKLAIDFMTSYRAYACKHYGYRTGMRSSYNQAFTNITTNLVIDYSTATITPNYQNICFSKGALLAAIPLSITLVSAAMVEINWQNNASPTSDTATDMLQILVAVENENNTFFIENATERMNETYTLSLSNFQIGKTLHFWIAFRSQTEDQVSNSVYLGAIST</sequence>
<name>A0A427BQ82_9FLAO</name>
<reference evidence="1 2" key="1">
    <citation type="submission" date="2018-10" db="EMBL/GenBank/DDBJ databases">
        <title>Transmission dynamics of multidrug resistant bacteria on intensive care unit surfaces.</title>
        <authorList>
            <person name="D'Souza A.W."/>
            <person name="Potter R.F."/>
            <person name="Wallace M."/>
            <person name="Shupe A."/>
            <person name="Patel S."/>
            <person name="Sun S."/>
            <person name="Gul D."/>
            <person name="Kwon J.H."/>
            <person name="Andleeb S."/>
            <person name="Burnham C.-A.D."/>
            <person name="Dantas G."/>
        </authorList>
    </citation>
    <scope>NUCLEOTIDE SEQUENCE [LARGE SCALE GENOMIC DNA]</scope>
    <source>
        <strain evidence="1 2">WF_348</strain>
    </source>
</reference>
<gene>
    <name evidence="1" type="ORF">EGI89_05695</name>
</gene>
<dbReference type="Proteomes" id="UP000267844">
    <property type="component" value="Unassembled WGS sequence"/>
</dbReference>
<dbReference type="InterPro" id="IPR046233">
    <property type="entry name" value="DUF6266"/>
</dbReference>